<dbReference type="Pfam" id="PF00004">
    <property type="entry name" value="AAA"/>
    <property type="match status" value="1"/>
</dbReference>
<feature type="domain" description="AAA+ ATPase" evidence="5">
    <location>
        <begin position="340"/>
        <end position="515"/>
    </location>
</feature>
<feature type="transmembrane region" description="Helical" evidence="4">
    <location>
        <begin position="945"/>
        <end position="971"/>
    </location>
</feature>
<organism evidence="6 7">
    <name type="scientific">Durusdinium trenchii</name>
    <dbReference type="NCBI Taxonomy" id="1381693"/>
    <lineage>
        <taxon>Eukaryota</taxon>
        <taxon>Sar</taxon>
        <taxon>Alveolata</taxon>
        <taxon>Dinophyceae</taxon>
        <taxon>Suessiales</taxon>
        <taxon>Symbiodiniaceae</taxon>
        <taxon>Durusdinium</taxon>
    </lineage>
</organism>
<keyword evidence="4" id="KW-1133">Transmembrane helix</keyword>
<dbReference type="InterPro" id="IPR003959">
    <property type="entry name" value="ATPase_AAA_core"/>
</dbReference>
<keyword evidence="4" id="KW-0812">Transmembrane</keyword>
<dbReference type="Gene3D" id="3.40.50.300">
    <property type="entry name" value="P-loop containing nucleotide triphosphate hydrolases"/>
    <property type="match status" value="2"/>
</dbReference>
<evidence type="ECO:0000256" key="1">
    <source>
        <dbReference type="ARBA" id="ARBA00022741"/>
    </source>
</evidence>
<evidence type="ECO:0000256" key="2">
    <source>
        <dbReference type="ARBA" id="ARBA00022840"/>
    </source>
</evidence>
<dbReference type="PANTHER" id="PTHR23077">
    <property type="entry name" value="AAA-FAMILY ATPASE"/>
    <property type="match status" value="1"/>
</dbReference>
<dbReference type="InterPro" id="IPR050168">
    <property type="entry name" value="AAA_ATPase_domain"/>
</dbReference>
<proteinExistence type="predicted"/>
<keyword evidence="7" id="KW-1185">Reference proteome</keyword>
<dbReference type="PANTHER" id="PTHR23077:SF171">
    <property type="entry name" value="NUCLEAR VALOSIN-CONTAINING PROTEIN-LIKE"/>
    <property type="match status" value="1"/>
</dbReference>
<evidence type="ECO:0000256" key="4">
    <source>
        <dbReference type="SAM" id="Phobius"/>
    </source>
</evidence>
<dbReference type="Gene3D" id="1.10.8.60">
    <property type="match status" value="1"/>
</dbReference>
<reference evidence="6 7" key="1">
    <citation type="submission" date="2024-02" db="EMBL/GenBank/DDBJ databases">
        <authorList>
            <person name="Chen Y."/>
            <person name="Shah S."/>
            <person name="Dougan E. K."/>
            <person name="Thang M."/>
            <person name="Chan C."/>
        </authorList>
    </citation>
    <scope>NUCLEOTIDE SEQUENCE [LARGE SCALE GENOMIC DNA]</scope>
</reference>
<name>A0ABP0RFG8_9DINO</name>
<dbReference type="EMBL" id="CAXAMN010025794">
    <property type="protein sequence ID" value="CAK9097931.1"/>
    <property type="molecule type" value="Genomic_DNA"/>
</dbReference>
<feature type="compositionally biased region" description="Polar residues" evidence="3">
    <location>
        <begin position="1009"/>
        <end position="1026"/>
    </location>
</feature>
<dbReference type="SUPFAM" id="SSF52540">
    <property type="entry name" value="P-loop containing nucleoside triphosphate hydrolases"/>
    <property type="match status" value="2"/>
</dbReference>
<evidence type="ECO:0000259" key="5">
    <source>
        <dbReference type="SMART" id="SM00382"/>
    </source>
</evidence>
<gene>
    <name evidence="6" type="ORF">CCMP2556_LOCUS46432</name>
</gene>
<keyword evidence="4" id="KW-0472">Membrane</keyword>
<comment type="caution">
    <text evidence="6">The sequence shown here is derived from an EMBL/GenBank/DDBJ whole genome shotgun (WGS) entry which is preliminary data.</text>
</comment>
<dbReference type="InterPro" id="IPR003593">
    <property type="entry name" value="AAA+_ATPase"/>
</dbReference>
<evidence type="ECO:0000256" key="3">
    <source>
        <dbReference type="SAM" id="MobiDB-lite"/>
    </source>
</evidence>
<sequence length="1026" mass="110696">MAVLGTWRQCICQNVGGFDTAIDSLLHLAHAILECEAASRAHLLRGPPGSGKSHLAEEFAAVAGAPGVIEGTAHVLDAGFAISQRHAGAKAFQARLRLATDHAQERKARASLCPSSATLEVLILEGAETLEEKDESELREIIDLRQVVADMLLWELQLWHERSLPILLLVPWTSFESEPSQISGRGAVEGSITLPIPLGLKQRHEVLQVCSRHLNLDAKSPDILTWLAKSTGGFLPCDLVALCRSAALAAVPSAQNGTVQVLREHFEKARAFMDPTPMRGVSAARRQSQNFKAFDDARGFDAVVGQDEAVSSLRALVVKPFNSWQHAGPDPEPNHGLLEPPCAVLISGSPGSGKTFAASQLAMELGLHFFAASPADLLASRVGDAEKRVASLFSSARHCAPSTLLLEDLDTLLPQVDDPFDLEGLGRDASASETAIAYTLRSELDIIQTRRSEYREFLAGKAVASPLAAEALVLTIGTTSAPDKVVSWLLVPHRFSMHIRLKPRLSEEEMLELLCRNAKGLAQTSALKASAEELCKVGGSPADAAAVCRAAAVTSVRRMGVNDGTVDGKGPLRSLRGCDCNGPYYAYQANCVWEQSGGRFGDETMLPLRIRSVTANSAQMLASVEEDARVRCNVSSTDATSAPTTSAVCTNQGCALSMGNLQPSTTYTLSCEAEADDEHRSPRVAVLLVRTLDPELPPITMTPTRAPLDLSEPFYVLSTTAAPVIRVQHGLTPWDWLWIPSTLIGCLTLGLSIHCCARGRPQTVLQNLELPHTFWLVWELLIVADVSLGVAFLLDLLHARFAREAPYWDELSVIQAAILLFAASLHGAAFLFFGVLPAAGRCLAYEVLKRRDGHSWTLLRYKNVQHRIGTRRPQQTALPPELDSELSPSALHYLPGASLLAVCRASEEDLDQVLPYKIGINAFHFVGSLFQFLCAAYYTSHPWDLPASIGVSVACMCIFLLLAIFVALVLLRAQQVRSSGLLPLPHRLGAISADDAPAPPRVGLKGASKSAQAPRSLGKAQSQRRT</sequence>
<keyword evidence="1" id="KW-0547">Nucleotide-binding</keyword>
<dbReference type="InterPro" id="IPR027417">
    <property type="entry name" value="P-loop_NTPase"/>
</dbReference>
<feature type="region of interest" description="Disordered" evidence="3">
    <location>
        <begin position="995"/>
        <end position="1026"/>
    </location>
</feature>
<feature type="transmembrane region" description="Helical" evidence="4">
    <location>
        <begin position="814"/>
        <end position="840"/>
    </location>
</feature>
<feature type="transmembrane region" description="Helical" evidence="4">
    <location>
        <begin position="774"/>
        <end position="794"/>
    </location>
</feature>
<feature type="domain" description="AAA+ ATPase" evidence="5">
    <location>
        <begin position="38"/>
        <end position="164"/>
    </location>
</feature>
<protein>
    <recommendedName>
        <fullName evidence="5">AAA+ ATPase domain-containing protein</fullName>
    </recommendedName>
</protein>
<dbReference type="Proteomes" id="UP001642484">
    <property type="component" value="Unassembled WGS sequence"/>
</dbReference>
<evidence type="ECO:0000313" key="7">
    <source>
        <dbReference type="Proteomes" id="UP001642484"/>
    </source>
</evidence>
<dbReference type="SMART" id="SM00382">
    <property type="entry name" value="AAA"/>
    <property type="match status" value="2"/>
</dbReference>
<evidence type="ECO:0000313" key="6">
    <source>
        <dbReference type="EMBL" id="CAK9097931.1"/>
    </source>
</evidence>
<accession>A0ABP0RFG8</accession>
<feature type="transmembrane region" description="Helical" evidence="4">
    <location>
        <begin position="918"/>
        <end position="939"/>
    </location>
</feature>
<feature type="transmembrane region" description="Helical" evidence="4">
    <location>
        <begin position="736"/>
        <end position="753"/>
    </location>
</feature>
<keyword evidence="2" id="KW-0067">ATP-binding</keyword>